<organism evidence="1 2">
    <name type="scientific">Trichonephila clavipes</name>
    <name type="common">Golden silk orbweaver</name>
    <name type="synonym">Nephila clavipes</name>
    <dbReference type="NCBI Taxonomy" id="2585209"/>
    <lineage>
        <taxon>Eukaryota</taxon>
        <taxon>Metazoa</taxon>
        <taxon>Ecdysozoa</taxon>
        <taxon>Arthropoda</taxon>
        <taxon>Chelicerata</taxon>
        <taxon>Arachnida</taxon>
        <taxon>Araneae</taxon>
        <taxon>Araneomorphae</taxon>
        <taxon>Entelegynae</taxon>
        <taxon>Araneoidea</taxon>
        <taxon>Nephilidae</taxon>
        <taxon>Trichonephila</taxon>
    </lineage>
</organism>
<dbReference type="Proteomes" id="UP000887159">
    <property type="component" value="Unassembled WGS sequence"/>
</dbReference>
<sequence>MNTCTQQSNPISEDYFDKISSKVEHSIRTNENISNNTAINDAYLPVQTSIMGPIDCHKLEVSGNINKIVRKTKDNIVNINHEQKADELSLFYLYPHSVNGLNEETRQVPLSPLDYYQYHSLRK</sequence>
<dbReference type="AlphaFoldDB" id="A0A8X6S6Z5"/>
<keyword evidence="2" id="KW-1185">Reference proteome</keyword>
<accession>A0A8X6S6Z5</accession>
<reference evidence="1" key="1">
    <citation type="submission" date="2020-08" db="EMBL/GenBank/DDBJ databases">
        <title>Multicomponent nature underlies the extraordinary mechanical properties of spider dragline silk.</title>
        <authorList>
            <person name="Kono N."/>
            <person name="Nakamura H."/>
            <person name="Mori M."/>
            <person name="Yoshida Y."/>
            <person name="Ohtoshi R."/>
            <person name="Malay A.D."/>
            <person name="Moran D.A.P."/>
            <person name="Tomita M."/>
            <person name="Numata K."/>
            <person name="Arakawa K."/>
        </authorList>
    </citation>
    <scope>NUCLEOTIDE SEQUENCE</scope>
</reference>
<evidence type="ECO:0000313" key="1">
    <source>
        <dbReference type="EMBL" id="GFY05805.1"/>
    </source>
</evidence>
<evidence type="ECO:0000313" key="2">
    <source>
        <dbReference type="Proteomes" id="UP000887159"/>
    </source>
</evidence>
<protein>
    <submittedName>
        <fullName evidence="1">Uncharacterized protein</fullName>
    </submittedName>
</protein>
<name>A0A8X6S6Z5_TRICX</name>
<proteinExistence type="predicted"/>
<gene>
    <name evidence="1" type="primary">AVEN_143063_1</name>
    <name evidence="1" type="ORF">TNCV_4404721</name>
</gene>
<dbReference type="EMBL" id="BMAU01021255">
    <property type="protein sequence ID" value="GFY05805.1"/>
    <property type="molecule type" value="Genomic_DNA"/>
</dbReference>
<comment type="caution">
    <text evidence="1">The sequence shown here is derived from an EMBL/GenBank/DDBJ whole genome shotgun (WGS) entry which is preliminary data.</text>
</comment>